<evidence type="ECO:0000313" key="2">
    <source>
        <dbReference type="EMBL" id="JAS14838.1"/>
    </source>
</evidence>
<accession>A0A1B6CN74</accession>
<dbReference type="PANTHER" id="PTHR14918:SF3">
    <property type="entry name" value="KICSTOR COMPLEX PROTEIN SZT2"/>
    <property type="match status" value="1"/>
</dbReference>
<proteinExistence type="predicted"/>
<dbReference type="GO" id="GO:0005777">
    <property type="term" value="C:peroxisome"/>
    <property type="evidence" value="ECO:0007669"/>
    <property type="project" value="InterPro"/>
</dbReference>
<evidence type="ECO:0000256" key="1">
    <source>
        <dbReference type="SAM" id="MobiDB-lite"/>
    </source>
</evidence>
<gene>
    <name evidence="2" type="ORF">g.11699</name>
</gene>
<protein>
    <submittedName>
        <fullName evidence="2">Uncharacterized protein</fullName>
    </submittedName>
</protein>
<sequence>VAKGPANRAYMENLPYHQLADVIWRMDAECISALLTFEHLCLMCQNPEVLPPVTVNLIDAQPQNPLENWPDAVAVADKRIHCIPFAYNLMVILPKCQQVELQFSMFIQEIIEQWDAKNSLDAPNILLMETLFHQLREIHDKELFLNAQESKQFVDLIMNRERDVDTHPIPFPRRYSQEFDSKTNSSKISETELHVTDKNSGIHDFSKMLSLGDEDVFVSQPQTSVKSPKGKDTAEKPHRKSCGPLYKMYPKAPPRLNKARGSDAEPGTPKWKCFLKGMTPTHCILTFIPESYKDLKALMLGAETKMFKQINRFETSFDSDKSKDSSFYKENDKSIALESTLNPEAK</sequence>
<feature type="region of interest" description="Disordered" evidence="1">
    <location>
        <begin position="221"/>
        <end position="266"/>
    </location>
</feature>
<dbReference type="EMBL" id="GEDC01022460">
    <property type="protein sequence ID" value="JAS14838.1"/>
    <property type="molecule type" value="Transcribed_RNA"/>
</dbReference>
<dbReference type="AlphaFoldDB" id="A0A1B6CN74"/>
<organism evidence="2">
    <name type="scientific">Clastoptera arizonana</name>
    <name type="common">Arizona spittle bug</name>
    <dbReference type="NCBI Taxonomy" id="38151"/>
    <lineage>
        <taxon>Eukaryota</taxon>
        <taxon>Metazoa</taxon>
        <taxon>Ecdysozoa</taxon>
        <taxon>Arthropoda</taxon>
        <taxon>Hexapoda</taxon>
        <taxon>Insecta</taxon>
        <taxon>Pterygota</taxon>
        <taxon>Neoptera</taxon>
        <taxon>Paraneoptera</taxon>
        <taxon>Hemiptera</taxon>
        <taxon>Auchenorrhyncha</taxon>
        <taxon>Cercopoidea</taxon>
        <taxon>Clastopteridae</taxon>
        <taxon>Clastoptera</taxon>
    </lineage>
</organism>
<name>A0A1B6CN74_9HEMI</name>
<dbReference type="PANTHER" id="PTHR14918">
    <property type="entry name" value="KICSTOR COMPLEX PROTEIN SZT2"/>
    <property type="match status" value="1"/>
</dbReference>
<feature type="non-terminal residue" evidence="2">
    <location>
        <position position="1"/>
    </location>
</feature>
<feature type="non-terminal residue" evidence="2">
    <location>
        <position position="346"/>
    </location>
</feature>
<reference evidence="2" key="1">
    <citation type="submission" date="2015-12" db="EMBL/GenBank/DDBJ databases">
        <title>De novo transcriptome assembly of four potential Pierce s Disease insect vectors from Arizona vineyards.</title>
        <authorList>
            <person name="Tassone E.E."/>
        </authorList>
    </citation>
    <scope>NUCLEOTIDE SEQUENCE</scope>
</reference>
<dbReference type="InterPro" id="IPR033228">
    <property type="entry name" value="SZT2"/>
</dbReference>